<protein>
    <submittedName>
        <fullName evidence="4">NAD-dependent epimerase/dehydratase family protein</fullName>
    </submittedName>
</protein>
<sequence length="228" mass="25517">MEKNALIIGATGLVGRELVQLLVEENKYKQITVLTRRKSFEHPAIKEVVADFNNLAAYKERLEADDVFCCIGTTIKKAGSQAEMEKIDLHYPVEIASLAFEMGARQMLVISSIGANRDSKIFYSSLKGRLEESLKTIGYPSLAIFRPSLLLGKREEFRFGEKLSSYLLPPLSFLLVGPLRKYRGISAKAVAASMSKIAEINNVGVHILESDEIERHARMKRSSFSFTK</sequence>
<dbReference type="SUPFAM" id="SSF51735">
    <property type="entry name" value="NAD(P)-binding Rossmann-fold domains"/>
    <property type="match status" value="1"/>
</dbReference>
<accession>A0A437K9S8</accession>
<evidence type="ECO:0000256" key="2">
    <source>
        <dbReference type="ARBA" id="ARBA00023136"/>
    </source>
</evidence>
<comment type="subcellular location">
    <subcellularLocation>
        <location evidence="1">Membrane</location>
    </subcellularLocation>
</comment>
<comment type="caution">
    <text evidence="4">The sequence shown here is derived from an EMBL/GenBank/DDBJ whole genome shotgun (WGS) entry which is preliminary data.</text>
</comment>
<dbReference type="GO" id="GO:0016020">
    <property type="term" value="C:membrane"/>
    <property type="evidence" value="ECO:0007669"/>
    <property type="project" value="UniProtKB-SubCell"/>
</dbReference>
<dbReference type="PANTHER" id="PTHR14097:SF7">
    <property type="entry name" value="OXIDOREDUCTASE HTATIP2"/>
    <property type="match status" value="1"/>
</dbReference>
<keyword evidence="5" id="KW-1185">Reference proteome</keyword>
<evidence type="ECO:0000259" key="3">
    <source>
        <dbReference type="Pfam" id="PF01370"/>
    </source>
</evidence>
<evidence type="ECO:0000313" key="4">
    <source>
        <dbReference type="EMBL" id="RVT61456.1"/>
    </source>
</evidence>
<reference evidence="4 5" key="1">
    <citation type="submission" date="2019-01" db="EMBL/GenBank/DDBJ databases">
        <title>Bacillus sp. M5HDSG1-1, whole genome shotgun sequence.</title>
        <authorList>
            <person name="Tuo L."/>
        </authorList>
    </citation>
    <scope>NUCLEOTIDE SEQUENCE [LARGE SCALE GENOMIC DNA]</scope>
    <source>
        <strain evidence="4 5">M5HDSG1-1</strain>
    </source>
</reference>
<dbReference type="Proteomes" id="UP000288024">
    <property type="component" value="Unassembled WGS sequence"/>
</dbReference>
<dbReference type="Gene3D" id="3.40.50.720">
    <property type="entry name" value="NAD(P)-binding Rossmann-like Domain"/>
    <property type="match status" value="1"/>
</dbReference>
<name>A0A437K9S8_9BACI</name>
<dbReference type="EMBL" id="RZTZ01000005">
    <property type="protein sequence ID" value="RVT61456.1"/>
    <property type="molecule type" value="Genomic_DNA"/>
</dbReference>
<dbReference type="AlphaFoldDB" id="A0A437K9S8"/>
<evidence type="ECO:0000313" key="5">
    <source>
        <dbReference type="Proteomes" id="UP000288024"/>
    </source>
</evidence>
<feature type="domain" description="NAD-dependent epimerase/dehydratase" evidence="3">
    <location>
        <begin position="5"/>
        <end position="112"/>
    </location>
</feature>
<dbReference type="RefSeq" id="WP_127738913.1">
    <property type="nucleotide sequence ID" value="NZ_CAJCKN010000004.1"/>
</dbReference>
<proteinExistence type="predicted"/>
<evidence type="ECO:0000256" key="1">
    <source>
        <dbReference type="ARBA" id="ARBA00004370"/>
    </source>
</evidence>
<keyword evidence="2" id="KW-0472">Membrane</keyword>
<dbReference type="Pfam" id="PF01370">
    <property type="entry name" value="Epimerase"/>
    <property type="match status" value="1"/>
</dbReference>
<dbReference type="PANTHER" id="PTHR14097">
    <property type="entry name" value="OXIDOREDUCTASE HTATIP2"/>
    <property type="match status" value="1"/>
</dbReference>
<dbReference type="GeneID" id="87616584"/>
<organism evidence="4 5">
    <name type="scientific">Niallia taxi</name>
    <dbReference type="NCBI Taxonomy" id="2499688"/>
    <lineage>
        <taxon>Bacteria</taxon>
        <taxon>Bacillati</taxon>
        <taxon>Bacillota</taxon>
        <taxon>Bacilli</taxon>
        <taxon>Bacillales</taxon>
        <taxon>Bacillaceae</taxon>
        <taxon>Niallia</taxon>
    </lineage>
</organism>
<gene>
    <name evidence="4" type="ORF">EM808_14480</name>
</gene>
<dbReference type="InterPro" id="IPR001509">
    <property type="entry name" value="Epimerase_deHydtase"/>
</dbReference>
<dbReference type="InterPro" id="IPR036291">
    <property type="entry name" value="NAD(P)-bd_dom_sf"/>
</dbReference>